<evidence type="ECO:0000313" key="3">
    <source>
        <dbReference type="EMBL" id="KAL1520306.1"/>
    </source>
</evidence>
<feature type="coiled-coil region" evidence="1">
    <location>
        <begin position="160"/>
        <end position="187"/>
    </location>
</feature>
<comment type="caution">
    <text evidence="3">The sequence shown here is derived from an EMBL/GenBank/DDBJ whole genome shotgun (WGS) entry which is preliminary data.</text>
</comment>
<reference evidence="3 4" key="1">
    <citation type="journal article" date="2024" name="Science">
        <title>Giant polyketide synthase enzymes in the biosynthesis of giant marine polyether toxins.</title>
        <authorList>
            <person name="Fallon T.R."/>
            <person name="Shende V.V."/>
            <person name="Wierzbicki I.H."/>
            <person name="Pendleton A.L."/>
            <person name="Watervoot N.F."/>
            <person name="Auber R.P."/>
            <person name="Gonzalez D.J."/>
            <person name="Wisecaver J.H."/>
            <person name="Moore B.S."/>
        </authorList>
    </citation>
    <scope>NUCLEOTIDE SEQUENCE [LARGE SCALE GENOMIC DNA]</scope>
    <source>
        <strain evidence="3 4">12B1</strain>
    </source>
</reference>
<feature type="compositionally biased region" description="Basic and acidic residues" evidence="2">
    <location>
        <begin position="78"/>
        <end position="102"/>
    </location>
</feature>
<keyword evidence="4" id="KW-1185">Reference proteome</keyword>
<protein>
    <submittedName>
        <fullName evidence="3">Uncharacterized protein</fullName>
    </submittedName>
</protein>
<dbReference type="EMBL" id="JBGBPQ010000008">
    <property type="protein sequence ID" value="KAL1520306.1"/>
    <property type="molecule type" value="Genomic_DNA"/>
</dbReference>
<keyword evidence="1" id="KW-0175">Coiled coil</keyword>
<feature type="region of interest" description="Disordered" evidence="2">
    <location>
        <begin position="1"/>
        <end position="40"/>
    </location>
</feature>
<evidence type="ECO:0000256" key="2">
    <source>
        <dbReference type="SAM" id="MobiDB-lite"/>
    </source>
</evidence>
<name>A0AB34JHV9_PRYPA</name>
<organism evidence="3 4">
    <name type="scientific">Prymnesium parvum</name>
    <name type="common">Toxic golden alga</name>
    <dbReference type="NCBI Taxonomy" id="97485"/>
    <lineage>
        <taxon>Eukaryota</taxon>
        <taxon>Haptista</taxon>
        <taxon>Haptophyta</taxon>
        <taxon>Prymnesiophyceae</taxon>
        <taxon>Prymnesiales</taxon>
        <taxon>Prymnesiaceae</taxon>
        <taxon>Prymnesium</taxon>
    </lineage>
</organism>
<sequence>MRALPLLSPLADPCARPPRSPRAWLTSKVPPPPPAVHQRNPAAASYLNEWLQPDGLCARCASASASASASPRGWPRVQRADRPSAKREAGETSVEGRRGKEDAAGLKAQLEAMLGQGGGHEKVDEAWDGAFAGLVELSHVTSHERGKLLDEVRAYFSTQLKEARAKVKLLQREVQAMKREKSVLMGEAAPAGSTPRGASLEQQRLQILEDATAKLSDKDKCALIDRMLRSMTWTQQQAFFLSWQQRLAQNEQLELIHSLFERLQPLDVMQVLATVSEHASSAQRTRLMMLFVQQDNASEKARQAGELVHRLDQHARAALARSVFVGLEKVDRQPTVMSLLRSLSREEREEALLDVLADLSLSETTQLVADRVLTMSVIERHIFVSEMLSTQSRAETMQVVQEQLVAMTPQERGPLLGELFGTIFGDERTGMIRKLCGPASVA</sequence>
<feature type="region of interest" description="Disordered" evidence="2">
    <location>
        <begin position="65"/>
        <end position="102"/>
    </location>
</feature>
<dbReference type="AlphaFoldDB" id="A0AB34JHV9"/>
<proteinExistence type="predicted"/>
<evidence type="ECO:0000256" key="1">
    <source>
        <dbReference type="SAM" id="Coils"/>
    </source>
</evidence>
<dbReference type="Proteomes" id="UP001515480">
    <property type="component" value="Unassembled WGS sequence"/>
</dbReference>
<evidence type="ECO:0000313" key="4">
    <source>
        <dbReference type="Proteomes" id="UP001515480"/>
    </source>
</evidence>
<gene>
    <name evidence="3" type="ORF">AB1Y20_021898</name>
</gene>
<accession>A0AB34JHV9</accession>